<protein>
    <submittedName>
        <fullName evidence="2">Uncharacterized protein</fullName>
    </submittedName>
</protein>
<sequence length="270" mass="29773">MAFSLNPKTIALKTAKAVKKQALRARDSWRLHKRISAEGLSEFVPLALAMGEKRRFWKRAFGLAVQSNVADSAIALASGAALRKGIFADLGELIAALSLRRGASVALKGLTVWAATLIPEAASVGVIAVFNYRERVKIKNAIRASVANPKLAERLKPYYEAYPPIWRQVEAVSRIEAEKAWQMLPASLKERIRSKEKFKNAIANASYAILAIEKRQELEAIKRELKQVKPLVIASGLGEKEAREELNGAKPVYKQKKAGAFAKNPFTGRL</sequence>
<evidence type="ECO:0000313" key="4">
    <source>
        <dbReference type="Proteomes" id="UP000527315"/>
    </source>
</evidence>
<organism evidence="2 4">
    <name type="scientific">Candidatus Iainarchaeum sp</name>
    <dbReference type="NCBI Taxonomy" id="3101447"/>
    <lineage>
        <taxon>Archaea</taxon>
        <taxon>Candidatus Iainarchaeota</taxon>
        <taxon>Candidatus Iainarchaeia</taxon>
        <taxon>Candidatus Iainarchaeales</taxon>
        <taxon>Candidatus Iainarchaeaceae</taxon>
        <taxon>Candidatus Iainarchaeum</taxon>
    </lineage>
</organism>
<dbReference type="EMBL" id="DUFJ01000052">
    <property type="protein sequence ID" value="HIH33003.1"/>
    <property type="molecule type" value="Genomic_DNA"/>
</dbReference>
<name>A0A7J4KSP3_9ARCH</name>
<dbReference type="AlphaFoldDB" id="A0A7J4KSP3"/>
<reference evidence="3" key="3">
    <citation type="submission" date="2021-05" db="EMBL/GenBank/DDBJ databases">
        <title>Protein family content uncovers lineage relationships and bacterial pathway maintenance mechanisms in DPANN archaea.</title>
        <authorList>
            <person name="Castelle C.J."/>
            <person name="Meheust R."/>
            <person name="Jaffe A.L."/>
            <person name="Seitz K."/>
            <person name="Gong X."/>
            <person name="Baker B.J."/>
            <person name="Banfield J.F."/>
        </authorList>
    </citation>
    <scope>NUCLEOTIDE SEQUENCE</scope>
    <source>
        <strain evidence="3">RIFCSPLOWO2_01_FULL_43_13</strain>
    </source>
</reference>
<reference evidence="3" key="2">
    <citation type="submission" date="2021-03" db="EMBL/GenBank/DDBJ databases">
        <authorList>
            <person name="Jaffe A."/>
        </authorList>
    </citation>
    <scope>NUCLEOTIDE SEQUENCE</scope>
    <source>
        <strain evidence="3">RIFCSPLOWO2_01_FULL_43_13</strain>
    </source>
</reference>
<reference evidence="1 4" key="1">
    <citation type="journal article" date="2020" name="bioRxiv">
        <title>A rank-normalized archaeal taxonomy based on genome phylogeny resolves widespread incomplete and uneven classifications.</title>
        <authorList>
            <person name="Rinke C."/>
            <person name="Chuvochina M."/>
            <person name="Mussig A.J."/>
            <person name="Chaumeil P.-A."/>
            <person name="Waite D.W."/>
            <person name="Whitman W.B."/>
            <person name="Parks D.H."/>
            <person name="Hugenholtz P."/>
        </authorList>
    </citation>
    <scope>NUCLEOTIDE SEQUENCE [LARGE SCALE GENOMIC DNA]</scope>
    <source>
        <strain evidence="1">UBA10191</strain>
    </source>
</reference>
<dbReference type="EMBL" id="DUFW01000024">
    <property type="protein sequence ID" value="HIH21346.1"/>
    <property type="molecule type" value="Genomic_DNA"/>
</dbReference>
<evidence type="ECO:0000313" key="2">
    <source>
        <dbReference type="EMBL" id="HIH33003.1"/>
    </source>
</evidence>
<evidence type="ECO:0000313" key="3">
    <source>
        <dbReference type="EMBL" id="MBS3058088.1"/>
    </source>
</evidence>
<evidence type="ECO:0000313" key="1">
    <source>
        <dbReference type="EMBL" id="HIH21346.1"/>
    </source>
</evidence>
<dbReference type="Proteomes" id="UP000527315">
    <property type="component" value="Unassembled WGS sequence"/>
</dbReference>
<accession>A0A7J4KSP3</accession>
<dbReference type="Proteomes" id="UP000680185">
    <property type="component" value="Unassembled WGS sequence"/>
</dbReference>
<comment type="caution">
    <text evidence="2">The sequence shown here is derived from an EMBL/GenBank/DDBJ whole genome shotgun (WGS) entry which is preliminary data.</text>
</comment>
<gene>
    <name evidence="1" type="ORF">HA222_01630</name>
    <name evidence="2" type="ORF">HA227_01995</name>
    <name evidence="3" type="ORF">J4478_01675</name>
</gene>
<dbReference type="EMBL" id="JAGVWB010000010">
    <property type="protein sequence ID" value="MBS3058088.1"/>
    <property type="molecule type" value="Genomic_DNA"/>
</dbReference>
<proteinExistence type="predicted"/>
<dbReference type="Proteomes" id="UP000590964">
    <property type="component" value="Unassembled WGS sequence"/>
</dbReference>